<keyword evidence="2" id="KW-0805">Transcription regulation</keyword>
<dbReference type="InterPro" id="IPR018866">
    <property type="entry name" value="Znf-4CXXC_R1"/>
</dbReference>
<feature type="coiled-coil region" evidence="5">
    <location>
        <begin position="128"/>
        <end position="162"/>
    </location>
</feature>
<proteinExistence type="predicted"/>
<evidence type="ECO:0000256" key="6">
    <source>
        <dbReference type="SAM" id="MobiDB-lite"/>
    </source>
</evidence>
<feature type="region of interest" description="Disordered" evidence="6">
    <location>
        <begin position="544"/>
        <end position="594"/>
    </location>
</feature>
<evidence type="ECO:0000313" key="9">
    <source>
        <dbReference type="Proteomes" id="UP001295684"/>
    </source>
</evidence>
<dbReference type="Pfam" id="PF10497">
    <property type="entry name" value="zf-4CXXC_R1"/>
    <property type="match status" value="1"/>
</dbReference>
<evidence type="ECO:0000256" key="3">
    <source>
        <dbReference type="ARBA" id="ARBA00023163"/>
    </source>
</evidence>
<accession>A0AAD1YA02</accession>
<feature type="domain" description="Zinc-finger" evidence="7">
    <location>
        <begin position="385"/>
        <end position="433"/>
    </location>
</feature>
<evidence type="ECO:0000256" key="1">
    <source>
        <dbReference type="ARBA" id="ARBA00004123"/>
    </source>
</evidence>
<sequence length="594" mass="68200">MDFNNQRTYSVPKYGTSPIKATNKSAQLFELCDEYFEKLDKEKVEDKIDQVQDVLEETPSGLPEIPSQHYTEYFLRQKHELSGLPSPCDDPIGFGVFKSITQISRLFNHDIFTIQEIDEAKNPFKQLNKDISSEIKHFQTDLARQQRENRTMMKKIEAETAAKSSLENGSMLPTKKPSKTELDYLKSSIENLEVKQIAESCVKVYSRRPIETQKRGSKVEYEYKMIFDESIRLPPLWIDQATLEFLHKNREEVTKKTKNTQKNPIRKKRDKKGYSKKTEDKNTEYGFCHQCKKSKPIMNLAQCSYNSANFGHAMPSFIKVKNIKAYNVEPYNTQAINYVIKTQLPSSKYKGGNKENAADSSGQDEEEPQIETKAGPQNNENFEYHECNRMFCSFCLKYNYDLSLDDLEKHWLCPFCKGVCVCTRCSRQDQIVQMKALLFAEGGNLDNLYNSRNKIHHIIAENYCRSEKLMYDMTDKNFTPPSPIRPVRRSPNLDFACKTTASVGPSPDSSHDDSDLQALVTKRDELLSDLRSAVEISNQFSKSSLKALSAKPTSTAKNSLGQENHGQAKSRSSKETRSTRKNAHKGNMKLRKKR</sequence>
<feature type="compositionally biased region" description="Polar residues" evidence="6">
    <location>
        <begin position="552"/>
        <end position="567"/>
    </location>
</feature>
<dbReference type="EMBL" id="CAMPGE010030378">
    <property type="protein sequence ID" value="CAI2387898.1"/>
    <property type="molecule type" value="Genomic_DNA"/>
</dbReference>
<dbReference type="AlphaFoldDB" id="A0AAD1YA02"/>
<feature type="compositionally biased region" description="Basic residues" evidence="6">
    <location>
        <begin position="579"/>
        <end position="594"/>
    </location>
</feature>
<keyword evidence="5" id="KW-0175">Coiled coil</keyword>
<comment type="caution">
    <text evidence="8">The sequence shown here is derived from an EMBL/GenBank/DDBJ whole genome shotgun (WGS) entry which is preliminary data.</text>
</comment>
<dbReference type="GO" id="GO:0005634">
    <property type="term" value="C:nucleus"/>
    <property type="evidence" value="ECO:0007669"/>
    <property type="project" value="UniProtKB-SubCell"/>
</dbReference>
<comment type="subcellular location">
    <subcellularLocation>
        <location evidence="1">Nucleus</location>
    </subcellularLocation>
</comment>
<reference evidence="8" key="1">
    <citation type="submission" date="2023-07" db="EMBL/GenBank/DDBJ databases">
        <authorList>
            <consortium name="AG Swart"/>
            <person name="Singh M."/>
            <person name="Singh A."/>
            <person name="Seah K."/>
            <person name="Emmerich C."/>
        </authorList>
    </citation>
    <scope>NUCLEOTIDE SEQUENCE</scope>
    <source>
        <strain evidence="8">DP1</strain>
    </source>
</reference>
<name>A0AAD1YA02_EUPCR</name>
<feature type="compositionally biased region" description="Basic residues" evidence="6">
    <location>
        <begin position="256"/>
        <end position="271"/>
    </location>
</feature>
<keyword evidence="4" id="KW-0539">Nucleus</keyword>
<evidence type="ECO:0000256" key="4">
    <source>
        <dbReference type="ARBA" id="ARBA00023242"/>
    </source>
</evidence>
<organism evidence="8 9">
    <name type="scientific">Euplotes crassus</name>
    <dbReference type="NCBI Taxonomy" id="5936"/>
    <lineage>
        <taxon>Eukaryota</taxon>
        <taxon>Sar</taxon>
        <taxon>Alveolata</taxon>
        <taxon>Ciliophora</taxon>
        <taxon>Intramacronucleata</taxon>
        <taxon>Spirotrichea</taxon>
        <taxon>Hypotrichia</taxon>
        <taxon>Euplotida</taxon>
        <taxon>Euplotidae</taxon>
        <taxon>Moneuplotes</taxon>
    </lineage>
</organism>
<dbReference type="Proteomes" id="UP001295684">
    <property type="component" value="Unassembled WGS sequence"/>
</dbReference>
<protein>
    <recommendedName>
        <fullName evidence="7">Zinc-finger domain-containing protein</fullName>
    </recommendedName>
</protein>
<feature type="region of interest" description="Disordered" evidence="6">
    <location>
        <begin position="254"/>
        <end position="279"/>
    </location>
</feature>
<keyword evidence="3" id="KW-0804">Transcription</keyword>
<feature type="region of interest" description="Disordered" evidence="6">
    <location>
        <begin position="350"/>
        <end position="376"/>
    </location>
</feature>
<keyword evidence="9" id="KW-1185">Reference proteome</keyword>
<evidence type="ECO:0000256" key="5">
    <source>
        <dbReference type="SAM" id="Coils"/>
    </source>
</evidence>
<gene>
    <name evidence="8" type="ORF">ECRASSUSDP1_LOCUS29532</name>
</gene>
<evidence type="ECO:0000256" key="2">
    <source>
        <dbReference type="ARBA" id="ARBA00023015"/>
    </source>
</evidence>
<evidence type="ECO:0000313" key="8">
    <source>
        <dbReference type="EMBL" id="CAI2387898.1"/>
    </source>
</evidence>
<evidence type="ECO:0000259" key="7">
    <source>
        <dbReference type="Pfam" id="PF10497"/>
    </source>
</evidence>